<dbReference type="eggNOG" id="ENOG502RUZS">
    <property type="taxonomic scope" value="Eukaryota"/>
</dbReference>
<comment type="caution">
    <text evidence="1">The sequence shown here is derived from an EMBL/GenBank/DDBJ whole genome shotgun (WGS) entry which is preliminary data.</text>
</comment>
<accession>A0A0W0FNS7</accession>
<gene>
    <name evidence="1" type="ORF">WG66_9460</name>
</gene>
<evidence type="ECO:0000313" key="1">
    <source>
        <dbReference type="EMBL" id="KTB37962.1"/>
    </source>
</evidence>
<name>A0A0W0FNS7_MONRR</name>
<protein>
    <recommendedName>
        <fullName evidence="3">HNH nuclease domain-containing protein</fullName>
    </recommendedName>
</protein>
<organism evidence="1 2">
    <name type="scientific">Moniliophthora roreri</name>
    <name type="common">Frosty pod rot fungus</name>
    <name type="synonym">Monilia roreri</name>
    <dbReference type="NCBI Taxonomy" id="221103"/>
    <lineage>
        <taxon>Eukaryota</taxon>
        <taxon>Fungi</taxon>
        <taxon>Dikarya</taxon>
        <taxon>Basidiomycota</taxon>
        <taxon>Agaricomycotina</taxon>
        <taxon>Agaricomycetes</taxon>
        <taxon>Agaricomycetidae</taxon>
        <taxon>Agaricales</taxon>
        <taxon>Marasmiineae</taxon>
        <taxon>Marasmiaceae</taxon>
        <taxon>Moniliophthora</taxon>
    </lineage>
</organism>
<evidence type="ECO:0008006" key="3">
    <source>
        <dbReference type="Google" id="ProtNLM"/>
    </source>
</evidence>
<evidence type="ECO:0000313" key="2">
    <source>
        <dbReference type="Proteomes" id="UP000054988"/>
    </source>
</evidence>
<dbReference type="Proteomes" id="UP000054988">
    <property type="component" value="Unassembled WGS sequence"/>
</dbReference>
<dbReference type="AlphaFoldDB" id="A0A0W0FNS7"/>
<reference evidence="1 2" key="1">
    <citation type="submission" date="2015-12" db="EMBL/GenBank/DDBJ databases">
        <title>Draft genome sequence of Moniliophthora roreri, the causal agent of frosty pod rot of cacao.</title>
        <authorList>
            <person name="Aime M.C."/>
            <person name="Diaz-Valderrama J.R."/>
            <person name="Kijpornyongpan T."/>
            <person name="Phillips-Mora W."/>
        </authorList>
    </citation>
    <scope>NUCLEOTIDE SEQUENCE [LARGE SCALE GENOMIC DNA]</scope>
    <source>
        <strain evidence="1 2">MCA 2952</strain>
    </source>
</reference>
<sequence length="378" mass="41897">MSNPFSPRSLPTLADTGLIHAPPSIQSAYRFILQAEAAAHTDEERVGARVVGFFMTEFWRSRLSFGVGDAPVARITNEVNSMGPPGADQRAIIYRLGTLYRQNLLRAFKSSKGPLPMPSSHPSRSSFDSVQQFITENLQSSPKDYRTAKKYALARDGFKCMLSHKFDATSVEKIPAVEKMMLEEGGAFEETNCCHIFSESTVQDIDSTDPAQVKRREHAATALAMLKSFGLNTLVDKILQRGVHDPTNLLTMSAVWHAQFDKLHLWLEGTSTPNEYDICVAKEAWWNGYPKHSRRVLFVSRPFEIGSETRIVPLPDPQILAIHATCARVAHMSGAAKYMDEYDRELDDSTVLAADGSSAAFFNQLLLSASLQAVSTHA</sequence>
<proteinExistence type="predicted"/>
<dbReference type="EMBL" id="LATX01001796">
    <property type="protein sequence ID" value="KTB37962.1"/>
    <property type="molecule type" value="Genomic_DNA"/>
</dbReference>